<organism evidence="2 3">
    <name type="scientific">Clitoria ternatea</name>
    <name type="common">Butterfly pea</name>
    <dbReference type="NCBI Taxonomy" id="43366"/>
    <lineage>
        <taxon>Eukaryota</taxon>
        <taxon>Viridiplantae</taxon>
        <taxon>Streptophyta</taxon>
        <taxon>Embryophyta</taxon>
        <taxon>Tracheophyta</taxon>
        <taxon>Spermatophyta</taxon>
        <taxon>Magnoliopsida</taxon>
        <taxon>eudicotyledons</taxon>
        <taxon>Gunneridae</taxon>
        <taxon>Pentapetalae</taxon>
        <taxon>rosids</taxon>
        <taxon>fabids</taxon>
        <taxon>Fabales</taxon>
        <taxon>Fabaceae</taxon>
        <taxon>Papilionoideae</taxon>
        <taxon>50 kb inversion clade</taxon>
        <taxon>NPAAA clade</taxon>
        <taxon>indigoferoid/millettioid clade</taxon>
        <taxon>Phaseoleae</taxon>
        <taxon>Clitoria</taxon>
    </lineage>
</organism>
<proteinExistence type="predicted"/>
<evidence type="ECO:0000313" key="2">
    <source>
        <dbReference type="EMBL" id="KAK7318434.1"/>
    </source>
</evidence>
<gene>
    <name evidence="2" type="ORF">RJT34_03135</name>
</gene>
<evidence type="ECO:0000256" key="1">
    <source>
        <dbReference type="SAM" id="MobiDB-lite"/>
    </source>
</evidence>
<keyword evidence="3" id="KW-1185">Reference proteome</keyword>
<accession>A0AAN9KJS4</accession>
<protein>
    <submittedName>
        <fullName evidence="2">Uncharacterized protein</fullName>
    </submittedName>
</protein>
<evidence type="ECO:0000313" key="3">
    <source>
        <dbReference type="Proteomes" id="UP001359559"/>
    </source>
</evidence>
<dbReference type="EMBL" id="JAYKXN010000001">
    <property type="protein sequence ID" value="KAK7318434.1"/>
    <property type="molecule type" value="Genomic_DNA"/>
</dbReference>
<dbReference type="Proteomes" id="UP001359559">
    <property type="component" value="Unassembled WGS sequence"/>
</dbReference>
<name>A0AAN9KJS4_CLITE</name>
<dbReference type="AlphaFoldDB" id="A0AAN9KJS4"/>
<feature type="region of interest" description="Disordered" evidence="1">
    <location>
        <begin position="105"/>
        <end position="129"/>
    </location>
</feature>
<sequence>MGWFPIRSRISKKYVATFKLCCEHIPVLNPSTSITLEGLNPFKVVVDSHIVDLIDSENEAIDPPPSPLAKPDEAVSEQFTGEAGTIVLNAETLQTLGEVGATHTDMGQNAEEIPRGETNVDQGSTDTAI</sequence>
<reference evidence="2 3" key="1">
    <citation type="submission" date="2024-01" db="EMBL/GenBank/DDBJ databases">
        <title>The genomes of 5 underutilized Papilionoideae crops provide insights into root nodulation and disease resistance.</title>
        <authorList>
            <person name="Yuan L."/>
        </authorList>
    </citation>
    <scope>NUCLEOTIDE SEQUENCE [LARGE SCALE GENOMIC DNA]</scope>
    <source>
        <strain evidence="2">LY-2023</strain>
        <tissue evidence="2">Leaf</tissue>
    </source>
</reference>
<comment type="caution">
    <text evidence="2">The sequence shown here is derived from an EMBL/GenBank/DDBJ whole genome shotgun (WGS) entry which is preliminary data.</text>
</comment>
<feature type="compositionally biased region" description="Polar residues" evidence="1">
    <location>
        <begin position="119"/>
        <end position="129"/>
    </location>
</feature>